<dbReference type="EMBL" id="AP025943">
    <property type="protein sequence ID" value="BDL44539.1"/>
    <property type="molecule type" value="Genomic_DNA"/>
</dbReference>
<gene>
    <name evidence="1" type="ORF">Abiwalacus_21130</name>
</gene>
<evidence type="ECO:0000313" key="1">
    <source>
        <dbReference type="EMBL" id="BDL44539.1"/>
    </source>
</evidence>
<dbReference type="Proteomes" id="UP001062263">
    <property type="component" value="Chromosome"/>
</dbReference>
<keyword evidence="2" id="KW-1185">Reference proteome</keyword>
<organism evidence="1 2">
    <name type="scientific">Akkermansia biwaensis</name>
    <dbReference type="NCBI Taxonomy" id="2946555"/>
    <lineage>
        <taxon>Bacteria</taxon>
        <taxon>Pseudomonadati</taxon>
        <taxon>Verrucomicrobiota</taxon>
        <taxon>Verrucomicrobiia</taxon>
        <taxon>Verrucomicrobiales</taxon>
        <taxon>Akkermansiaceae</taxon>
        <taxon>Akkermansia</taxon>
    </lineage>
</organism>
<reference evidence="1" key="1">
    <citation type="submission" date="2022-06" db="EMBL/GenBank/DDBJ databases">
        <title>Akkermansia biwalacus sp. nov., an anaerobic mucin-degrading bacterium isolated from human intestine.</title>
        <authorList>
            <person name="Kobayashi Y."/>
            <person name="Inoue S."/>
            <person name="Kawahara T."/>
            <person name="Kohda N."/>
        </authorList>
    </citation>
    <scope>NUCLEOTIDE SEQUENCE</scope>
    <source>
        <strain evidence="1">WON2089</strain>
    </source>
</reference>
<protein>
    <submittedName>
        <fullName evidence="1">Uncharacterized protein</fullName>
    </submittedName>
</protein>
<proteinExistence type="predicted"/>
<evidence type="ECO:0000313" key="2">
    <source>
        <dbReference type="Proteomes" id="UP001062263"/>
    </source>
</evidence>
<sequence length="77" mass="8996">MLFSQNGERPSAQSLLICSNDNIMQIKDLNQRLPFRACCMRNPLAEARKGWERNEEEKGMCGFEIRSEKETQEKNVF</sequence>
<name>A0ABM7ZIP4_9BACT</name>
<accession>A0ABM7ZIP4</accession>